<accession>A0ACB8UGM8</accession>
<proteinExistence type="predicted"/>
<organism evidence="1 2">
    <name type="scientific">Irpex rosettiformis</name>
    <dbReference type="NCBI Taxonomy" id="378272"/>
    <lineage>
        <taxon>Eukaryota</taxon>
        <taxon>Fungi</taxon>
        <taxon>Dikarya</taxon>
        <taxon>Basidiomycota</taxon>
        <taxon>Agaricomycotina</taxon>
        <taxon>Agaricomycetes</taxon>
        <taxon>Polyporales</taxon>
        <taxon>Irpicaceae</taxon>
        <taxon>Irpex</taxon>
    </lineage>
</organism>
<evidence type="ECO:0000313" key="2">
    <source>
        <dbReference type="Proteomes" id="UP001055072"/>
    </source>
</evidence>
<dbReference type="EMBL" id="MU274901">
    <property type="protein sequence ID" value="KAI0093513.1"/>
    <property type="molecule type" value="Genomic_DNA"/>
</dbReference>
<sequence length="679" mass="73961">MSTPRSLPTTDSQRIAAQLPFGPTPTVTSPAMHRMQSQSRARPHRDSTSNTSTTSGPHNRSGSIVSSRSRTQPSLLSGELFSPPPPLPLISPRTVNNTTSPGVQPSSSLFNPPIHYIPSSPTAFVRPSSPGSIISSEAHAMSPVRLGPLLKHDAQDPDYSSSINLSSTEDLNNATAGSKTNKHSREPLLPIGANRPRKSTLASRPSISVTNPYGRDDNTASTGGKMRGSFEKLFRRGSSHEGGKKGASPVLDGASSSIGADSPANCIPRSRQASPVTPHVNPAMTFDITAMNKHAPMSPYKHHTPSPAESTASIHHMNFIATPPQGINPRLSHTPMVNEKTGQTVYNWQQHPSRNRFFLRGKLMTGGDTPWAFIGSVTLTLGVAGVWFGTTCVWWWLNESPAVAAVGAYMCLLTVSSMAATAFRDPGILPRNLDPNPPLGSVDSDETERLPLPRDLRVRAGVVRVKYCPTCKTYRPPRSSHCKMCDNCVDGCDHHCQWVNNCIGRRNYTTFFLFLTTAVLTLILIICTTAIHLWLLTRGQFNLTFRQALATSQGVGSAVVFSLSILVIWPVTALFAYHARLLLLNVTTIEQIRMQARKSLVPGPAPPNPFSHGNWRRNLLYVLCRPTGYSWMEFPSVATEDKREINPGLLGEGDDWRRGADADVTLAIAEEGRLRAKDQ</sequence>
<protein>
    <submittedName>
        <fullName evidence="1">DHHC palmitoyltransferase-domain-containing protein</fullName>
    </submittedName>
</protein>
<gene>
    <name evidence="1" type="ORF">BDY19DRAFT_881907</name>
</gene>
<keyword evidence="2" id="KW-1185">Reference proteome</keyword>
<dbReference type="Proteomes" id="UP001055072">
    <property type="component" value="Unassembled WGS sequence"/>
</dbReference>
<reference evidence="1" key="1">
    <citation type="journal article" date="2021" name="Environ. Microbiol.">
        <title>Gene family expansions and transcriptome signatures uncover fungal adaptations to wood decay.</title>
        <authorList>
            <person name="Hage H."/>
            <person name="Miyauchi S."/>
            <person name="Viragh M."/>
            <person name="Drula E."/>
            <person name="Min B."/>
            <person name="Chaduli D."/>
            <person name="Navarro D."/>
            <person name="Favel A."/>
            <person name="Norest M."/>
            <person name="Lesage-Meessen L."/>
            <person name="Balint B."/>
            <person name="Merenyi Z."/>
            <person name="de Eugenio L."/>
            <person name="Morin E."/>
            <person name="Martinez A.T."/>
            <person name="Baldrian P."/>
            <person name="Stursova M."/>
            <person name="Martinez M.J."/>
            <person name="Novotny C."/>
            <person name="Magnuson J.K."/>
            <person name="Spatafora J.W."/>
            <person name="Maurice S."/>
            <person name="Pangilinan J."/>
            <person name="Andreopoulos W."/>
            <person name="LaButti K."/>
            <person name="Hundley H."/>
            <person name="Na H."/>
            <person name="Kuo A."/>
            <person name="Barry K."/>
            <person name="Lipzen A."/>
            <person name="Henrissat B."/>
            <person name="Riley R."/>
            <person name="Ahrendt S."/>
            <person name="Nagy L.G."/>
            <person name="Grigoriev I.V."/>
            <person name="Martin F."/>
            <person name="Rosso M.N."/>
        </authorList>
    </citation>
    <scope>NUCLEOTIDE SEQUENCE</scope>
    <source>
        <strain evidence="1">CBS 384.51</strain>
    </source>
</reference>
<evidence type="ECO:0000313" key="1">
    <source>
        <dbReference type="EMBL" id="KAI0093513.1"/>
    </source>
</evidence>
<comment type="caution">
    <text evidence="1">The sequence shown here is derived from an EMBL/GenBank/DDBJ whole genome shotgun (WGS) entry which is preliminary data.</text>
</comment>
<name>A0ACB8UGM8_9APHY</name>